<evidence type="ECO:0000313" key="5">
    <source>
        <dbReference type="EMBL" id="KAA5801613.1"/>
    </source>
</evidence>
<sequence>MTTPARSPLRPITMAMAAGALCAAASASALAQAHQASDPALDSARAECESAAHASAPPARALGACDLVLRAPGQTSSARARALTNRGVIALKRNNVGPAHEDLEQAVQYDPDLASAWLSLSAARIRAGDSTGAIEAAREAGERGADRSLVTFNTAIALERAGRYDEAYEAYAEAARLDPDNALLAAQPARFTRHQGAS</sequence>
<dbReference type="EMBL" id="VWOJ01000004">
    <property type="protein sequence ID" value="KAA5801613.1"/>
    <property type="molecule type" value="Genomic_DNA"/>
</dbReference>
<evidence type="ECO:0000256" key="3">
    <source>
        <dbReference type="PROSITE-ProRule" id="PRU00339"/>
    </source>
</evidence>
<dbReference type="InterPro" id="IPR011990">
    <property type="entry name" value="TPR-like_helical_dom_sf"/>
</dbReference>
<feature type="chain" id="PRO_5024313525" evidence="4">
    <location>
        <begin position="32"/>
        <end position="198"/>
    </location>
</feature>
<keyword evidence="1" id="KW-0677">Repeat</keyword>
<dbReference type="RefSeq" id="WP_150023801.1">
    <property type="nucleotide sequence ID" value="NZ_VWOJ01000004.1"/>
</dbReference>
<dbReference type="PANTHER" id="PTHR44858:SF1">
    <property type="entry name" value="UDP-N-ACETYLGLUCOSAMINE--PEPTIDE N-ACETYLGLUCOSAMINYLTRANSFERASE SPINDLY-RELATED"/>
    <property type="match status" value="1"/>
</dbReference>
<keyword evidence="2 3" id="KW-0802">TPR repeat</keyword>
<name>A0A5M6ZA89_9PROT</name>
<dbReference type="SMART" id="SM00028">
    <property type="entry name" value="TPR"/>
    <property type="match status" value="2"/>
</dbReference>
<organism evidence="5 6">
    <name type="scientific">Alkalicaulis satelles</name>
    <dbReference type="NCBI Taxonomy" id="2609175"/>
    <lineage>
        <taxon>Bacteria</taxon>
        <taxon>Pseudomonadati</taxon>
        <taxon>Pseudomonadota</taxon>
        <taxon>Alphaproteobacteria</taxon>
        <taxon>Maricaulales</taxon>
        <taxon>Maricaulaceae</taxon>
        <taxon>Alkalicaulis</taxon>
    </lineage>
</organism>
<dbReference type="Pfam" id="PF07719">
    <property type="entry name" value="TPR_2"/>
    <property type="match status" value="1"/>
</dbReference>
<dbReference type="PROSITE" id="PS50005">
    <property type="entry name" value="TPR"/>
    <property type="match status" value="2"/>
</dbReference>
<keyword evidence="4" id="KW-0732">Signal</keyword>
<feature type="repeat" description="TPR" evidence="3">
    <location>
        <begin position="80"/>
        <end position="113"/>
    </location>
</feature>
<dbReference type="InterPro" id="IPR019734">
    <property type="entry name" value="TPR_rpt"/>
</dbReference>
<accession>A0A5M6ZA89</accession>
<comment type="caution">
    <text evidence="5">The sequence shown here is derived from an EMBL/GenBank/DDBJ whole genome shotgun (WGS) entry which is preliminary data.</text>
</comment>
<dbReference type="InterPro" id="IPR013105">
    <property type="entry name" value="TPR_2"/>
</dbReference>
<dbReference type="InterPro" id="IPR050498">
    <property type="entry name" value="Ycf3"/>
</dbReference>
<feature type="repeat" description="TPR" evidence="3">
    <location>
        <begin position="148"/>
        <end position="181"/>
    </location>
</feature>
<evidence type="ECO:0000313" key="6">
    <source>
        <dbReference type="Proteomes" id="UP000325122"/>
    </source>
</evidence>
<feature type="signal peptide" evidence="4">
    <location>
        <begin position="1"/>
        <end position="31"/>
    </location>
</feature>
<dbReference type="AlphaFoldDB" id="A0A5M6ZA89"/>
<dbReference type="Gene3D" id="1.25.40.10">
    <property type="entry name" value="Tetratricopeptide repeat domain"/>
    <property type="match status" value="1"/>
</dbReference>
<dbReference type="SUPFAM" id="SSF48452">
    <property type="entry name" value="TPR-like"/>
    <property type="match status" value="1"/>
</dbReference>
<evidence type="ECO:0000256" key="4">
    <source>
        <dbReference type="SAM" id="SignalP"/>
    </source>
</evidence>
<dbReference type="Pfam" id="PF13432">
    <property type="entry name" value="TPR_16"/>
    <property type="match status" value="1"/>
</dbReference>
<proteinExistence type="predicted"/>
<evidence type="ECO:0000256" key="2">
    <source>
        <dbReference type="ARBA" id="ARBA00022803"/>
    </source>
</evidence>
<dbReference type="PANTHER" id="PTHR44858">
    <property type="entry name" value="TETRATRICOPEPTIDE REPEAT PROTEIN 6"/>
    <property type="match status" value="1"/>
</dbReference>
<protein>
    <submittedName>
        <fullName evidence="5">Tetratricopeptide repeat protein</fullName>
    </submittedName>
</protein>
<evidence type="ECO:0000256" key="1">
    <source>
        <dbReference type="ARBA" id="ARBA00022737"/>
    </source>
</evidence>
<keyword evidence="6" id="KW-1185">Reference proteome</keyword>
<gene>
    <name evidence="5" type="ORF">F1654_12005</name>
</gene>
<dbReference type="Proteomes" id="UP000325122">
    <property type="component" value="Unassembled WGS sequence"/>
</dbReference>
<reference evidence="5 6" key="1">
    <citation type="submission" date="2019-09" db="EMBL/GenBank/DDBJ databases">
        <authorList>
            <person name="Kevbrin V."/>
            <person name="Grouzdev D.S."/>
        </authorList>
    </citation>
    <scope>NUCLEOTIDE SEQUENCE [LARGE SCALE GENOMIC DNA]</scope>
    <source>
        <strain evidence="5 6">G-192</strain>
    </source>
</reference>